<evidence type="ECO:0000313" key="2">
    <source>
        <dbReference type="EMBL" id="GGA82383.1"/>
    </source>
</evidence>
<dbReference type="RefSeq" id="WP_188494537.1">
    <property type="nucleotide sequence ID" value="NZ_BMGA01000006.1"/>
</dbReference>
<feature type="domain" description="Carbohydrate-binding" evidence="1">
    <location>
        <begin position="23"/>
        <end position="217"/>
    </location>
</feature>
<accession>A0ABQ1HLT0</accession>
<organism evidence="2 3">
    <name type="scientific">Flavobacterium palustre</name>
    <dbReference type="NCBI Taxonomy" id="1476463"/>
    <lineage>
        <taxon>Bacteria</taxon>
        <taxon>Pseudomonadati</taxon>
        <taxon>Bacteroidota</taxon>
        <taxon>Flavobacteriia</taxon>
        <taxon>Flavobacteriales</taxon>
        <taxon>Flavobacteriaceae</taxon>
        <taxon>Flavobacterium</taxon>
    </lineage>
</organism>
<reference evidence="3" key="1">
    <citation type="journal article" date="2019" name="Int. J. Syst. Evol. Microbiol.">
        <title>The Global Catalogue of Microorganisms (GCM) 10K type strain sequencing project: providing services to taxonomists for standard genome sequencing and annotation.</title>
        <authorList>
            <consortium name="The Broad Institute Genomics Platform"/>
            <consortium name="The Broad Institute Genome Sequencing Center for Infectious Disease"/>
            <person name="Wu L."/>
            <person name="Ma J."/>
        </authorList>
    </citation>
    <scope>NUCLEOTIDE SEQUENCE [LARGE SCALE GENOMIC DNA]</scope>
    <source>
        <strain evidence="3">CGMCC 1.12811</strain>
    </source>
</reference>
<dbReference type="Gene3D" id="2.60.40.1190">
    <property type="match status" value="1"/>
</dbReference>
<dbReference type="InterPro" id="IPR010502">
    <property type="entry name" value="Carb-bd_dom_fam9"/>
</dbReference>
<name>A0ABQ1HLT0_9FLAO</name>
<gene>
    <name evidence="2" type="ORF">GCM10008015_23870</name>
</gene>
<comment type="caution">
    <text evidence="2">The sequence shown here is derived from an EMBL/GenBank/DDBJ whole genome shotgun (WGS) entry which is preliminary data.</text>
</comment>
<protein>
    <recommendedName>
        <fullName evidence="1">Carbohydrate-binding domain-containing protein</fullName>
    </recommendedName>
</protein>
<keyword evidence="3" id="KW-1185">Reference proteome</keyword>
<proteinExistence type="predicted"/>
<sequence>MKKENNIYKVNLIESASAKLKITGKGESEAWGRSEVLTQFLSPWDTKEPSRIEFRALWDGIHFFFCFTVFDTNIHIDTKDNSVDSIGNSDRVELFFRPDDSLNPYYCLEIDTSARIMDFIAYPDKKFDFNWNWPKKDITVQSSKNEKSFTVEGAISLDSLKKLNLIKENKIETGIFRAKYNSENGINFEPTWISWVNPNTETPNFHISSSFGVLHLMS</sequence>
<evidence type="ECO:0000313" key="3">
    <source>
        <dbReference type="Proteomes" id="UP000658793"/>
    </source>
</evidence>
<dbReference type="Pfam" id="PF06452">
    <property type="entry name" value="CBM9_1"/>
    <property type="match status" value="1"/>
</dbReference>
<dbReference type="EMBL" id="BMGA01000006">
    <property type="protein sequence ID" value="GGA82383.1"/>
    <property type="molecule type" value="Genomic_DNA"/>
</dbReference>
<dbReference type="SUPFAM" id="SSF49344">
    <property type="entry name" value="CBD9-like"/>
    <property type="match status" value="1"/>
</dbReference>
<evidence type="ECO:0000259" key="1">
    <source>
        <dbReference type="Pfam" id="PF06452"/>
    </source>
</evidence>
<dbReference type="Proteomes" id="UP000658793">
    <property type="component" value="Unassembled WGS sequence"/>
</dbReference>